<dbReference type="EMBL" id="MFRE01000001">
    <property type="protein sequence ID" value="OGH95234.1"/>
    <property type="molecule type" value="Genomic_DNA"/>
</dbReference>
<organism evidence="2 3">
    <name type="scientific">Candidatus Magasanikbacteria bacterium RIFOXYD2_FULL_41_14</name>
    <dbReference type="NCBI Taxonomy" id="1798709"/>
    <lineage>
        <taxon>Bacteria</taxon>
        <taxon>Candidatus Magasanikiibacteriota</taxon>
    </lineage>
</organism>
<evidence type="ECO:0000313" key="3">
    <source>
        <dbReference type="Proteomes" id="UP000178254"/>
    </source>
</evidence>
<protein>
    <submittedName>
        <fullName evidence="2">Death-on-curing protein</fullName>
    </submittedName>
</protein>
<dbReference type="Gene3D" id="1.20.120.1870">
    <property type="entry name" value="Fic/DOC protein, Fido domain"/>
    <property type="match status" value="1"/>
</dbReference>
<dbReference type="SUPFAM" id="SSF140931">
    <property type="entry name" value="Fic-like"/>
    <property type="match status" value="1"/>
</dbReference>
<name>A0A1F6PH31_9BACT</name>
<accession>A0A1F6PH31</accession>
<dbReference type="Pfam" id="PF13310">
    <property type="entry name" value="Virulence_RhuM"/>
    <property type="match status" value="1"/>
</dbReference>
<dbReference type="InterPro" id="IPR003812">
    <property type="entry name" value="Fido"/>
</dbReference>
<comment type="caution">
    <text evidence="2">The sequence shown here is derived from an EMBL/GenBank/DDBJ whole genome shotgun (WGS) entry which is preliminary data.</text>
</comment>
<sequence length="323" mass="36440">MNKKIKNQLMIYQSKTGAIELKADVSKDTIWASLDQVASIFERDKSVISRHIKNIFKSGELKRDSVVAFFATTAVDGKVYQVEYFNLDVILSVGYRVNGKRAISFRRWATKTLREHIIKGYTINRSRIKNNYAQFMSAVENLKILLPPGGEVDQKSVLELITTFSATWFSLDAYDHDRLVASGVTKRAVAFTAIQLTQALDYFKVALIKRGEATELFGHERQDGNITGIVGNVMQSFGGKSMYPTIEEKAAHLLYFMVKNHPFTDGNKRNGAYAFVWFLKKAGVLNLAVMNPSALTALTLLIAESCPKNKEKMIRLVLQLLRR</sequence>
<dbReference type="InterPro" id="IPR011204">
    <property type="entry name" value="Virulence_RhuM-like"/>
</dbReference>
<dbReference type="PROSITE" id="PS51459">
    <property type="entry name" value="FIDO"/>
    <property type="match status" value="1"/>
</dbReference>
<gene>
    <name evidence="2" type="ORF">A2538_01365</name>
</gene>
<dbReference type="PANTHER" id="PTHR35810:SF1">
    <property type="entry name" value="CYTOPLASMIC PROTEIN"/>
    <property type="match status" value="1"/>
</dbReference>
<reference evidence="2 3" key="1">
    <citation type="journal article" date="2016" name="Nat. Commun.">
        <title>Thousands of microbial genomes shed light on interconnected biogeochemical processes in an aquifer system.</title>
        <authorList>
            <person name="Anantharaman K."/>
            <person name="Brown C.T."/>
            <person name="Hug L.A."/>
            <person name="Sharon I."/>
            <person name="Castelle C.J."/>
            <person name="Probst A.J."/>
            <person name="Thomas B.C."/>
            <person name="Singh A."/>
            <person name="Wilkins M.J."/>
            <person name="Karaoz U."/>
            <person name="Brodie E.L."/>
            <person name="Williams K.H."/>
            <person name="Hubbard S.S."/>
            <person name="Banfield J.F."/>
        </authorList>
    </citation>
    <scope>NUCLEOTIDE SEQUENCE [LARGE SCALE GENOMIC DNA]</scope>
</reference>
<dbReference type="InterPro" id="IPR053737">
    <property type="entry name" value="Type_II_TA_Toxin"/>
</dbReference>
<evidence type="ECO:0000313" key="2">
    <source>
        <dbReference type="EMBL" id="OGH95234.1"/>
    </source>
</evidence>
<dbReference type="PANTHER" id="PTHR35810">
    <property type="entry name" value="CYTOPLASMIC PROTEIN-RELATED"/>
    <property type="match status" value="1"/>
</dbReference>
<dbReference type="STRING" id="1798709.A2538_01365"/>
<evidence type="ECO:0000259" key="1">
    <source>
        <dbReference type="PROSITE" id="PS51459"/>
    </source>
</evidence>
<dbReference type="Pfam" id="PF02661">
    <property type="entry name" value="Fic"/>
    <property type="match status" value="1"/>
</dbReference>
<feature type="domain" description="Fido" evidence="1">
    <location>
        <begin position="203"/>
        <end position="319"/>
    </location>
</feature>
<dbReference type="AlphaFoldDB" id="A0A1F6PH31"/>
<proteinExistence type="predicted"/>
<dbReference type="Proteomes" id="UP000178254">
    <property type="component" value="Unassembled WGS sequence"/>
</dbReference>
<dbReference type="InterPro" id="IPR036597">
    <property type="entry name" value="Fido-like_dom_sf"/>
</dbReference>